<gene>
    <name evidence="1" type="ORF">Pcinc_005381</name>
</gene>
<dbReference type="EMBL" id="JAWQEG010000400">
    <property type="protein sequence ID" value="KAK3890687.1"/>
    <property type="molecule type" value="Genomic_DNA"/>
</dbReference>
<sequence length="122" mass="14344">MSSGMFIITSVPSGKVTQALKFRREKTAKATQLSEKWVKRIRRQASECNPNPFSSPVYCPKKLCVRDKLDDFDKKCIRYEVLSREIPTIEALLERVRDEPVKFEGRKTTPWKVMREIRFKYA</sequence>
<name>A0AAE1GFA2_PETCI</name>
<evidence type="ECO:0000313" key="1">
    <source>
        <dbReference type="EMBL" id="KAK3890687.1"/>
    </source>
</evidence>
<reference evidence="1" key="1">
    <citation type="submission" date="2023-10" db="EMBL/GenBank/DDBJ databases">
        <title>Genome assemblies of two species of porcelain crab, Petrolisthes cinctipes and Petrolisthes manimaculis (Anomura: Porcellanidae).</title>
        <authorList>
            <person name="Angst P."/>
        </authorList>
    </citation>
    <scope>NUCLEOTIDE SEQUENCE</scope>
    <source>
        <strain evidence="1">PB745_01</strain>
        <tissue evidence="1">Gill</tissue>
    </source>
</reference>
<keyword evidence="2" id="KW-1185">Reference proteome</keyword>
<comment type="caution">
    <text evidence="1">The sequence shown here is derived from an EMBL/GenBank/DDBJ whole genome shotgun (WGS) entry which is preliminary data.</text>
</comment>
<dbReference type="Proteomes" id="UP001286313">
    <property type="component" value="Unassembled WGS sequence"/>
</dbReference>
<accession>A0AAE1GFA2</accession>
<organism evidence="1 2">
    <name type="scientific">Petrolisthes cinctipes</name>
    <name type="common">Flat porcelain crab</name>
    <dbReference type="NCBI Taxonomy" id="88211"/>
    <lineage>
        <taxon>Eukaryota</taxon>
        <taxon>Metazoa</taxon>
        <taxon>Ecdysozoa</taxon>
        <taxon>Arthropoda</taxon>
        <taxon>Crustacea</taxon>
        <taxon>Multicrustacea</taxon>
        <taxon>Malacostraca</taxon>
        <taxon>Eumalacostraca</taxon>
        <taxon>Eucarida</taxon>
        <taxon>Decapoda</taxon>
        <taxon>Pleocyemata</taxon>
        <taxon>Anomura</taxon>
        <taxon>Galatheoidea</taxon>
        <taxon>Porcellanidae</taxon>
        <taxon>Petrolisthes</taxon>
    </lineage>
</organism>
<protein>
    <submittedName>
        <fullName evidence="1">Uncharacterized protein</fullName>
    </submittedName>
</protein>
<dbReference type="AlphaFoldDB" id="A0AAE1GFA2"/>
<proteinExistence type="predicted"/>
<evidence type="ECO:0000313" key="2">
    <source>
        <dbReference type="Proteomes" id="UP001286313"/>
    </source>
</evidence>